<dbReference type="OrthoDB" id="6845417at2"/>
<proteinExistence type="predicted"/>
<dbReference type="PATRIC" id="fig|1608994.3.peg.3816"/>
<evidence type="ECO:0000313" key="1">
    <source>
        <dbReference type="EMBL" id="KMN12913.1"/>
    </source>
</evidence>
<dbReference type="Proteomes" id="UP000036325">
    <property type="component" value="Unassembled WGS sequence"/>
</dbReference>
<dbReference type="InterPro" id="IPR008964">
    <property type="entry name" value="Invasin/intimin_cell_adhesion"/>
</dbReference>
<accession>A0A0J6IKT8</accession>
<dbReference type="SUPFAM" id="SSF49373">
    <property type="entry name" value="Invasin/intimin cell-adhesion fragments"/>
    <property type="match status" value="1"/>
</dbReference>
<comment type="caution">
    <text evidence="1">The sequence shown here is derived from an EMBL/GenBank/DDBJ whole genome shotgun (WGS) entry which is preliminary data.</text>
</comment>
<reference evidence="1 2" key="1">
    <citation type="submission" date="2015-02" db="EMBL/GenBank/DDBJ databases">
        <title>Pseudomonas helleri sp. nov. and Pseudomonas weihenstephanensis sp. nov., isolated from raw cows milk.</title>
        <authorList>
            <person name="von Neubeck M."/>
            <person name="Huptas C."/>
            <person name="Wenning M."/>
            <person name="Scherer S."/>
        </authorList>
    </citation>
    <scope>NUCLEOTIDE SEQUENCE [LARGE SCALE GENOMIC DNA]</scope>
    <source>
        <strain evidence="1 2">DSM 29166</strain>
    </source>
</reference>
<evidence type="ECO:0008006" key="3">
    <source>
        <dbReference type="Google" id="ProtNLM"/>
    </source>
</evidence>
<dbReference type="Gene3D" id="2.60.40.1080">
    <property type="match status" value="1"/>
</dbReference>
<dbReference type="RefSeq" id="WP_048365246.1">
    <property type="nucleotide sequence ID" value="NZ_JYLF01000006.1"/>
</dbReference>
<dbReference type="EMBL" id="JYLF01000006">
    <property type="protein sequence ID" value="KMN12913.1"/>
    <property type="molecule type" value="Genomic_DNA"/>
</dbReference>
<evidence type="ECO:0000313" key="2">
    <source>
        <dbReference type="Proteomes" id="UP000036325"/>
    </source>
</evidence>
<sequence length="1172" mass="125157">MTRFTTRLFPPVNQDNSTLTLRPILISGLATPVVDADGGIGHSVVYGSSFGLLCAIDPYNMMSTNDSIDIYWGAGNKIATRRVSASEVDTRLFLYLPEDKIVPGLIDDVYYTLNRVNPTTPPEDSIPLTLLVKLDLPGGLDGDPHLPGHSKLKKPGLPQDVIDNGVSAEWASKGVPVVIDNYPGRFRRDTVQLRWGSVFLRRPITPAEASGTDPITVLVDQQTILSAGDSNKLLVEYQVFDEVWNFSEDWSKNTSVTVEAGGWLLDAPIIKNVNSAGIIDFEQLGSADVIVQIVVRTSDFGPGDSIILNWLGTSLNGGIVPHEERFDGFNIPTIIEASVPNAKIKDIIKGSAVASYIVMRGNGDPPVSSKRAFAKVIGEANPLAAPSILEVVGDTLEPSNNWATVQIPASQLIKAGDTLDVIWLGTTASGNPYVHEIQHPVTSNEAGKVITLYVEPEHFAGLANGRLDLSYTAFNDDRVQTFGTSKSDHLLINVGELRKELPAPKVQQAPDDVLEPEWVPNGADVRINYLGTEPGDVVTYYWTSFSPEGTVNDWLPITIGSAGKPVSFHVPYSYIEASIDVGAKVRYTVLQARDGQYRYSATLSLRVEADKAPIIASVEDSNGKDIVNGGTTRDTHLRVIGTGRARFKVEVFDGVNSLGEAAVSPSGKWGLETGKLSVASHSFTAKGLYGAQLISLPWTLTIEEPVVPAITSLKDSKNVEVPNGGVTIETQLKLAGTALAGEKVEIFDGIKSLGQALVSSAGEWVYTLSGLTLSAHTITAKGLYDNQPTSPIWSFTVTDEVVPQISSVKDSRGAAIANGGSTSDTSVTVSGSAEANKSVEIYDGSTSKGKVNVNAAGIWTYTLSGLASTVHSLTAKALYGNGLSSAPWTFTVTVQIVPLISSLKDSGGTEIPNGGATTSTSFTATGTAMPSEKVEIFDGGTSKGVANVDSNANWIYSLPGLATGSHSITAKALYGSGLTSSARVFTITVATPPLVIDTSDARLSGHIYIFPQGQVQSQHGSGNSLTRTPSSGVPAYTYYSSNTDVAKVDSRSGYVRAFGNGQSTITVQDRAGQRQTYRVIVTGVTQILYAGSGSQPSLTRFAQSKGGFLPSRGDMSRIYQTFGGSSFPFGGPLWTSDEAFFFPKKYWAYNLLNGSSFPFFDFIMWDALYLKR</sequence>
<dbReference type="STRING" id="1608994.TU86_15705"/>
<organism evidence="1 2">
    <name type="scientific">Pseudomonas weihenstephanensis</name>
    <dbReference type="NCBI Taxonomy" id="1608994"/>
    <lineage>
        <taxon>Bacteria</taxon>
        <taxon>Pseudomonadati</taxon>
        <taxon>Pseudomonadota</taxon>
        <taxon>Gammaproteobacteria</taxon>
        <taxon>Pseudomonadales</taxon>
        <taxon>Pseudomonadaceae</taxon>
        <taxon>Pseudomonas</taxon>
    </lineage>
</organism>
<dbReference type="Gene3D" id="2.60.40.10">
    <property type="entry name" value="Immunoglobulins"/>
    <property type="match status" value="3"/>
</dbReference>
<protein>
    <recommendedName>
        <fullName evidence="3">BIG2 domain-containing protein</fullName>
    </recommendedName>
</protein>
<dbReference type="AlphaFoldDB" id="A0A0J6IKT8"/>
<gene>
    <name evidence="1" type="ORF">TU86_15705</name>
</gene>
<dbReference type="InterPro" id="IPR013783">
    <property type="entry name" value="Ig-like_fold"/>
</dbReference>
<name>A0A0J6IKT8_9PSED</name>